<feature type="transmembrane region" description="Helical" evidence="2">
    <location>
        <begin position="59"/>
        <end position="76"/>
    </location>
</feature>
<feature type="region of interest" description="Disordered" evidence="1">
    <location>
        <begin position="1"/>
        <end position="21"/>
    </location>
</feature>
<gene>
    <name evidence="3" type="ORF">DCMF_09650</name>
</gene>
<dbReference type="Proteomes" id="UP000323521">
    <property type="component" value="Chromosome"/>
</dbReference>
<evidence type="ECO:0000313" key="3">
    <source>
        <dbReference type="EMBL" id="ATW25005.1"/>
    </source>
</evidence>
<dbReference type="EMBL" id="CP017634">
    <property type="protein sequence ID" value="ATW25005.1"/>
    <property type="molecule type" value="Genomic_DNA"/>
</dbReference>
<evidence type="ECO:0000256" key="1">
    <source>
        <dbReference type="SAM" id="MobiDB-lite"/>
    </source>
</evidence>
<accession>A0A3G1KS84</accession>
<dbReference type="AlphaFoldDB" id="A0A3G1KS84"/>
<protein>
    <submittedName>
        <fullName evidence="3">Uncharacterized protein</fullName>
    </submittedName>
</protein>
<keyword evidence="2" id="KW-0472">Membrane</keyword>
<name>A0A3G1KS84_FORW1</name>
<evidence type="ECO:0000256" key="2">
    <source>
        <dbReference type="SAM" id="Phobius"/>
    </source>
</evidence>
<sequence length="77" mass="8621">MQLRSRVALPPSGDLQKPDDHGGLITWNQPELEDHSCLLLVKNGLPQCKPKKRKEPSSGEFFSFFVVYVATIMALIP</sequence>
<keyword evidence="4" id="KW-1185">Reference proteome</keyword>
<keyword evidence="2" id="KW-1133">Transmembrane helix</keyword>
<proteinExistence type="predicted"/>
<dbReference type="KEGG" id="fwa:DCMF_09650"/>
<organism evidence="3 4">
    <name type="scientific">Formimonas warabiya</name>
    <dbReference type="NCBI Taxonomy" id="1761012"/>
    <lineage>
        <taxon>Bacteria</taxon>
        <taxon>Bacillati</taxon>
        <taxon>Bacillota</taxon>
        <taxon>Clostridia</taxon>
        <taxon>Eubacteriales</taxon>
        <taxon>Peptococcaceae</taxon>
        <taxon>Candidatus Formimonas</taxon>
    </lineage>
</organism>
<reference evidence="3 4" key="1">
    <citation type="submission" date="2016-10" db="EMBL/GenBank/DDBJ databases">
        <title>Complete Genome Sequence of Peptococcaceae strain DCMF.</title>
        <authorList>
            <person name="Edwards R.J."/>
            <person name="Holland S.I."/>
            <person name="Deshpande N.P."/>
            <person name="Wong Y.K."/>
            <person name="Ertan H."/>
            <person name="Manefield M."/>
            <person name="Russell T.L."/>
            <person name="Lee M.J."/>
        </authorList>
    </citation>
    <scope>NUCLEOTIDE SEQUENCE [LARGE SCALE GENOMIC DNA]</scope>
    <source>
        <strain evidence="3 4">DCMF</strain>
    </source>
</reference>
<keyword evidence="2" id="KW-0812">Transmembrane</keyword>
<evidence type="ECO:0000313" key="4">
    <source>
        <dbReference type="Proteomes" id="UP000323521"/>
    </source>
</evidence>